<gene>
    <name evidence="1" type="ORF">PMAYCL1PPCAC_17129</name>
</gene>
<name>A0AAN5I017_9BILA</name>
<keyword evidence="2" id="KW-1185">Reference proteome</keyword>
<comment type="caution">
    <text evidence="1">The sequence shown here is derived from an EMBL/GenBank/DDBJ whole genome shotgun (WGS) entry which is preliminary data.</text>
</comment>
<protein>
    <submittedName>
        <fullName evidence="1">Uncharacterized protein</fullName>
    </submittedName>
</protein>
<feature type="non-terminal residue" evidence="1">
    <location>
        <position position="1"/>
    </location>
</feature>
<organism evidence="1 2">
    <name type="scientific">Pristionchus mayeri</name>
    <dbReference type="NCBI Taxonomy" id="1317129"/>
    <lineage>
        <taxon>Eukaryota</taxon>
        <taxon>Metazoa</taxon>
        <taxon>Ecdysozoa</taxon>
        <taxon>Nematoda</taxon>
        <taxon>Chromadorea</taxon>
        <taxon>Rhabditida</taxon>
        <taxon>Rhabditina</taxon>
        <taxon>Diplogasteromorpha</taxon>
        <taxon>Diplogasteroidea</taxon>
        <taxon>Neodiplogasteridae</taxon>
        <taxon>Pristionchus</taxon>
    </lineage>
</organism>
<reference evidence="2" key="1">
    <citation type="submission" date="2022-10" db="EMBL/GenBank/DDBJ databases">
        <title>Genome assembly of Pristionchus species.</title>
        <authorList>
            <person name="Yoshida K."/>
            <person name="Sommer R.J."/>
        </authorList>
    </citation>
    <scope>NUCLEOTIDE SEQUENCE [LARGE SCALE GENOMIC DNA]</scope>
    <source>
        <strain evidence="2">RS5460</strain>
    </source>
</reference>
<dbReference type="AlphaFoldDB" id="A0AAN5I017"/>
<evidence type="ECO:0000313" key="1">
    <source>
        <dbReference type="EMBL" id="GMR46934.1"/>
    </source>
</evidence>
<dbReference type="Proteomes" id="UP001328107">
    <property type="component" value="Unassembled WGS sequence"/>
</dbReference>
<sequence>LVIFVGPRKKSAEDESPQSRQRCPINFLVHIGMFMNRINCAMRGERGSSFSRAAILTPPSGNKVAYTPRAVSCPMSPSENGTRSWP</sequence>
<dbReference type="EMBL" id="BTRK01000004">
    <property type="protein sequence ID" value="GMR46934.1"/>
    <property type="molecule type" value="Genomic_DNA"/>
</dbReference>
<evidence type="ECO:0000313" key="2">
    <source>
        <dbReference type="Proteomes" id="UP001328107"/>
    </source>
</evidence>
<accession>A0AAN5I017</accession>
<proteinExistence type="predicted"/>
<feature type="non-terminal residue" evidence="1">
    <location>
        <position position="86"/>
    </location>
</feature>